<name>A0A1Y1IDE2_KLENI</name>
<feature type="coiled-coil region" evidence="1">
    <location>
        <begin position="72"/>
        <end position="99"/>
    </location>
</feature>
<dbReference type="AlphaFoldDB" id="A0A1Y1IDE2"/>
<reference evidence="2 3" key="1">
    <citation type="journal article" date="2014" name="Nat. Commun.">
        <title>Klebsormidium flaccidum genome reveals primary factors for plant terrestrial adaptation.</title>
        <authorList>
            <person name="Hori K."/>
            <person name="Maruyama F."/>
            <person name="Fujisawa T."/>
            <person name="Togashi T."/>
            <person name="Yamamoto N."/>
            <person name="Seo M."/>
            <person name="Sato S."/>
            <person name="Yamada T."/>
            <person name="Mori H."/>
            <person name="Tajima N."/>
            <person name="Moriyama T."/>
            <person name="Ikeuchi M."/>
            <person name="Watanabe M."/>
            <person name="Wada H."/>
            <person name="Kobayashi K."/>
            <person name="Saito M."/>
            <person name="Masuda T."/>
            <person name="Sasaki-Sekimoto Y."/>
            <person name="Mashiguchi K."/>
            <person name="Awai K."/>
            <person name="Shimojima M."/>
            <person name="Masuda S."/>
            <person name="Iwai M."/>
            <person name="Nobusawa T."/>
            <person name="Narise T."/>
            <person name="Kondo S."/>
            <person name="Saito H."/>
            <person name="Sato R."/>
            <person name="Murakawa M."/>
            <person name="Ihara Y."/>
            <person name="Oshima-Yamada Y."/>
            <person name="Ohtaka K."/>
            <person name="Satoh M."/>
            <person name="Sonobe K."/>
            <person name="Ishii M."/>
            <person name="Ohtani R."/>
            <person name="Kanamori-Sato M."/>
            <person name="Honoki R."/>
            <person name="Miyazaki D."/>
            <person name="Mochizuki H."/>
            <person name="Umetsu J."/>
            <person name="Higashi K."/>
            <person name="Shibata D."/>
            <person name="Kamiya Y."/>
            <person name="Sato N."/>
            <person name="Nakamura Y."/>
            <person name="Tabata S."/>
            <person name="Ida S."/>
            <person name="Kurokawa K."/>
            <person name="Ohta H."/>
        </authorList>
    </citation>
    <scope>NUCLEOTIDE SEQUENCE [LARGE SCALE GENOMIC DNA]</scope>
    <source>
        <strain evidence="2 3">NIES-2285</strain>
    </source>
</reference>
<keyword evidence="1" id="KW-0175">Coiled coil</keyword>
<gene>
    <name evidence="2" type="ORF">KFL_003080080</name>
</gene>
<sequence length="276" mass="30093">MEAVLKSGRLSGAGQLVLLQGYSQQRLRGVEDPSKHVKSKVCAAAGGPSVQKLLAESLRMAEGNVKVSLEMAQDAASRASEAEKKYAEANAQLKVSESSRREVINLLLDKQGRKDIRSAIEVASEVPALTNVTMFKGVRGPPAVIDTLLKDATDSLGFMSRITNVCSQAALRPQDIHDNLRDIYHRFASGMHGQEWPVVVINSAHISETNLRAALAILFDFAGIKYVYVDKGTVVHCPYKLPGDPLVTTDLGMTLEEIQLYLQDYQSATLTRDLTV</sequence>
<dbReference type="EMBL" id="DF237257">
    <property type="protein sequence ID" value="GAQ86737.1"/>
    <property type="molecule type" value="Genomic_DNA"/>
</dbReference>
<protein>
    <submittedName>
        <fullName evidence="2">Uncharacterized protein</fullName>
    </submittedName>
</protein>
<accession>A0A1Y1IDE2</accession>
<proteinExistence type="predicted"/>
<evidence type="ECO:0000313" key="3">
    <source>
        <dbReference type="Proteomes" id="UP000054558"/>
    </source>
</evidence>
<evidence type="ECO:0000256" key="1">
    <source>
        <dbReference type="SAM" id="Coils"/>
    </source>
</evidence>
<organism evidence="2 3">
    <name type="scientific">Klebsormidium nitens</name>
    <name type="common">Green alga</name>
    <name type="synonym">Ulothrix nitens</name>
    <dbReference type="NCBI Taxonomy" id="105231"/>
    <lineage>
        <taxon>Eukaryota</taxon>
        <taxon>Viridiplantae</taxon>
        <taxon>Streptophyta</taxon>
        <taxon>Klebsormidiophyceae</taxon>
        <taxon>Klebsormidiales</taxon>
        <taxon>Klebsormidiaceae</taxon>
        <taxon>Klebsormidium</taxon>
    </lineage>
</organism>
<dbReference type="Proteomes" id="UP000054558">
    <property type="component" value="Unassembled WGS sequence"/>
</dbReference>
<evidence type="ECO:0000313" key="2">
    <source>
        <dbReference type="EMBL" id="GAQ86737.1"/>
    </source>
</evidence>
<keyword evidence="3" id="KW-1185">Reference proteome</keyword>